<reference evidence="3" key="1">
    <citation type="submission" date="2018-09" db="EMBL/GenBank/DDBJ databases">
        <authorList>
            <person name="Livingstone P.G."/>
            <person name="Whitworth D.E."/>
        </authorList>
    </citation>
    <scope>NUCLEOTIDE SEQUENCE [LARGE SCALE GENOMIC DNA]</scope>
    <source>
        <strain evidence="3">CA040B</strain>
    </source>
</reference>
<comment type="caution">
    <text evidence="2">The sequence shown here is derived from an EMBL/GenBank/DDBJ whole genome shotgun (WGS) entry which is preliminary data.</text>
</comment>
<accession>A0A3A8N932</accession>
<feature type="compositionally biased region" description="Polar residues" evidence="1">
    <location>
        <begin position="90"/>
        <end position="103"/>
    </location>
</feature>
<keyword evidence="3" id="KW-1185">Reference proteome</keyword>
<gene>
    <name evidence="2" type="ORF">D7X12_20745</name>
</gene>
<name>A0A3A8N932_9BACT</name>
<evidence type="ECO:0000313" key="2">
    <source>
        <dbReference type="EMBL" id="RKH40453.1"/>
    </source>
</evidence>
<dbReference type="EMBL" id="RAWG01000131">
    <property type="protein sequence ID" value="RKH40453.1"/>
    <property type="molecule type" value="Genomic_DNA"/>
</dbReference>
<protein>
    <submittedName>
        <fullName evidence="2">Uncharacterized protein</fullName>
    </submittedName>
</protein>
<feature type="region of interest" description="Disordered" evidence="1">
    <location>
        <begin position="90"/>
        <end position="131"/>
    </location>
</feature>
<organism evidence="2 3">
    <name type="scientific">Corallococcus sicarius</name>
    <dbReference type="NCBI Taxonomy" id="2316726"/>
    <lineage>
        <taxon>Bacteria</taxon>
        <taxon>Pseudomonadati</taxon>
        <taxon>Myxococcota</taxon>
        <taxon>Myxococcia</taxon>
        <taxon>Myxococcales</taxon>
        <taxon>Cystobacterineae</taxon>
        <taxon>Myxococcaceae</taxon>
        <taxon>Corallococcus</taxon>
    </lineage>
</organism>
<dbReference type="OrthoDB" id="5526228at2"/>
<proteinExistence type="predicted"/>
<sequence length="703" mass="72847">MNELRAAVAKHKATVQGFGSGVTPRLTTAKGEVEALAEGVLTMVATLRPTVDGTLGKLLAQVNAANVKVLDPSSRFQALAAEVQGHQQALSASGTKARASSESLGKEATAKSQGLEAQAKTSAESSQGQLTALQQQVGQQCDADKKSFDAKLKARKGSQADTEARRAQGYALIEQTRTQLTQDLQGVGSTLAAALAAVLVRLATSRDTATGKSTQLTAVVDGAVNDPVRALAALHQEIVDAGKTTQQAHQQQESALGTQKKTLAGQVKAAATTAAGIVDPVDTQVTPSLKMGKTQASGTLETLGKTVGGQVATVTAQLVAVEQLIDQVQQRIEGVITQVSATLDGLVTGTLTAVEGIKAPLKQTLDAAFTTLDTLVASISALKQQVMALFEVLPQKLEQLQTLFQQLVGSLEALLERAMGLLDAIPAADLPKPLVTPAVQGITQVVGQITTQLGTLSSQVGSQLQSLTQTIVSQVETVQTQAQTQIDTATNQVVTQMGSLTQSVLQGIEQATAQVAQVIAAGVTQIGTAKEQGVQQIKAMQQQVAAQVTPLDTQVPERLKALDAQVGAGIAAAVQAMKTTRATAEGQVTSAKGQLDTHLGTMNTSVTAGLKSLEQARTSAETTLATQVDQALAAFKQRADSWVDSCRGRSVRMRLSCSSMSTVFGTGTSSRACHAPLGVVKRKLTATACSGGRGIFTCFVRLG</sequence>
<dbReference type="Proteomes" id="UP000273405">
    <property type="component" value="Unassembled WGS sequence"/>
</dbReference>
<dbReference type="AlphaFoldDB" id="A0A3A8N932"/>
<evidence type="ECO:0000256" key="1">
    <source>
        <dbReference type="SAM" id="MobiDB-lite"/>
    </source>
</evidence>
<evidence type="ECO:0000313" key="3">
    <source>
        <dbReference type="Proteomes" id="UP000273405"/>
    </source>
</evidence>